<feature type="non-terminal residue" evidence="1">
    <location>
        <position position="1"/>
    </location>
</feature>
<keyword evidence="2" id="KW-1185">Reference proteome</keyword>
<name>A0A0D8B857_9ACTN</name>
<dbReference type="PATRIC" id="fig|1502723.3.peg.6226"/>
<sequence>AAFRLAVLLAEAGDRQGAIDGLRARVDAGDGLAADRLAALLARAGDDRLRRFGFTVGGEIASGPTW</sequence>
<proteinExistence type="predicted"/>
<evidence type="ECO:0000313" key="1">
    <source>
        <dbReference type="EMBL" id="KJE20124.1"/>
    </source>
</evidence>
<evidence type="ECO:0000313" key="2">
    <source>
        <dbReference type="Proteomes" id="UP000032545"/>
    </source>
</evidence>
<protein>
    <submittedName>
        <fullName evidence="1">Uncharacterized protein</fullName>
    </submittedName>
</protein>
<gene>
    <name evidence="1" type="ORF">FF36_05615</name>
</gene>
<reference evidence="2" key="1">
    <citation type="submission" date="2015-02" db="EMBL/GenBank/DDBJ databases">
        <title>Draft Genome of Frankia sp. CpI1-S.</title>
        <authorList>
            <person name="Oshone R.T."/>
            <person name="Ngom M."/>
            <person name="Ghodhbane-Gtari F."/>
            <person name="Gtari M."/>
            <person name="Morris K."/>
            <person name="Thomas K."/>
            <person name="Sen A."/>
            <person name="Tisa L.S."/>
        </authorList>
    </citation>
    <scope>NUCLEOTIDE SEQUENCE [LARGE SCALE GENOMIC DNA]</scope>
    <source>
        <strain evidence="2">CpI1-S</strain>
    </source>
</reference>
<accession>A0A0D8B857</accession>
<dbReference type="AlphaFoldDB" id="A0A0D8B857"/>
<comment type="caution">
    <text evidence="1">The sequence shown here is derived from an EMBL/GenBank/DDBJ whole genome shotgun (WGS) entry which is preliminary data.</text>
</comment>
<reference evidence="1 2" key="2">
    <citation type="journal article" date="2016" name="Genome Announc.">
        <title>Permanent Draft Genome Sequences for Two Variants of Frankia sp. Strain CpI1, the First Frankia Strain Isolated from Root Nodules of Comptonia peregrina.</title>
        <authorList>
            <person name="Oshone R."/>
            <person name="Hurst S.G.IV."/>
            <person name="Abebe-Akele F."/>
            <person name="Simpson S."/>
            <person name="Morris K."/>
            <person name="Thomas W.K."/>
            <person name="Tisa L.S."/>
        </authorList>
    </citation>
    <scope>NUCLEOTIDE SEQUENCE [LARGE SCALE GENOMIC DNA]</scope>
    <source>
        <strain evidence="2">CpI1-S</strain>
    </source>
</reference>
<dbReference type="Proteomes" id="UP000032545">
    <property type="component" value="Unassembled WGS sequence"/>
</dbReference>
<dbReference type="EMBL" id="JYFN01000071">
    <property type="protein sequence ID" value="KJE20124.1"/>
    <property type="molecule type" value="Genomic_DNA"/>
</dbReference>
<dbReference type="RefSeq" id="WP_157871744.1">
    <property type="nucleotide sequence ID" value="NZ_JYFN01000071.1"/>
</dbReference>
<organism evidence="1 2">
    <name type="scientific">Frankia torreyi</name>
    <dbReference type="NCBI Taxonomy" id="1856"/>
    <lineage>
        <taxon>Bacteria</taxon>
        <taxon>Bacillati</taxon>
        <taxon>Actinomycetota</taxon>
        <taxon>Actinomycetes</taxon>
        <taxon>Frankiales</taxon>
        <taxon>Frankiaceae</taxon>
        <taxon>Frankia</taxon>
    </lineage>
</organism>